<dbReference type="AlphaFoldDB" id="F6EXK5"/>
<dbReference type="EMBL" id="CP002798">
    <property type="protein sequence ID" value="AEG49081.1"/>
    <property type="molecule type" value="Genomic_DNA"/>
</dbReference>
<dbReference type="InterPro" id="IPR054491">
    <property type="entry name" value="MGH1-like_GH"/>
</dbReference>
<dbReference type="InterPro" id="IPR032856">
    <property type="entry name" value="GDE_N_bis"/>
</dbReference>
<dbReference type="SUPFAM" id="SSF48208">
    <property type="entry name" value="Six-hairpin glycosidases"/>
    <property type="match status" value="1"/>
</dbReference>
<dbReference type="RefSeq" id="WP_013847343.1">
    <property type="nucleotide sequence ID" value="NC_015593.1"/>
</dbReference>
<dbReference type="InterPro" id="IPR008928">
    <property type="entry name" value="6-hairpin_glycosidase_sf"/>
</dbReference>
<feature type="domain" description="Putative glycogen debranching enzyme N-terminal" evidence="1">
    <location>
        <begin position="47"/>
        <end position="241"/>
    </location>
</feature>
<dbReference type="Gene3D" id="1.50.10.10">
    <property type="match status" value="1"/>
</dbReference>
<dbReference type="Pfam" id="PF14742">
    <property type="entry name" value="GDE_N_bis"/>
    <property type="match status" value="1"/>
</dbReference>
<protein>
    <submittedName>
        <fullName evidence="3">Amylo-alpha-16-glucosidase</fullName>
    </submittedName>
</protein>
<dbReference type="STRING" id="690566.Sphch_1392"/>
<dbReference type="HOGENOM" id="CLU_019216_1_0_5"/>
<dbReference type="InterPro" id="IPR012341">
    <property type="entry name" value="6hp_glycosidase-like_sf"/>
</dbReference>
<reference evidence="3 4" key="1">
    <citation type="submission" date="2011-05" db="EMBL/GenBank/DDBJ databases">
        <title>Complete sequence of chromosome 1 of Sphingobium chlorophenolicum L-1.</title>
        <authorList>
            <consortium name="US DOE Joint Genome Institute"/>
            <person name="Lucas S."/>
            <person name="Han J."/>
            <person name="Lapidus A."/>
            <person name="Cheng J.-F."/>
            <person name="Goodwin L."/>
            <person name="Pitluck S."/>
            <person name="Peters L."/>
            <person name="Daligault H."/>
            <person name="Han C."/>
            <person name="Tapia R."/>
            <person name="Land M."/>
            <person name="Hauser L."/>
            <person name="Kyrpides N."/>
            <person name="Ivanova N."/>
            <person name="Pagani I."/>
            <person name="Turner P."/>
            <person name="Copley S."/>
            <person name="Woyke T."/>
        </authorList>
    </citation>
    <scope>NUCLEOTIDE SEQUENCE [LARGE SCALE GENOMIC DNA]</scope>
    <source>
        <strain evidence="3 4">L-1</strain>
    </source>
</reference>
<dbReference type="GO" id="GO:0005975">
    <property type="term" value="P:carbohydrate metabolic process"/>
    <property type="evidence" value="ECO:0007669"/>
    <property type="project" value="InterPro"/>
</dbReference>
<evidence type="ECO:0000313" key="3">
    <source>
        <dbReference type="EMBL" id="AEG49081.1"/>
    </source>
</evidence>
<dbReference type="Proteomes" id="UP000007150">
    <property type="component" value="Chromosome 1"/>
</dbReference>
<keyword evidence="4" id="KW-1185">Reference proteome</keyword>
<dbReference type="Pfam" id="PF22422">
    <property type="entry name" value="MGH1-like_GH"/>
    <property type="match status" value="1"/>
</dbReference>
<organism evidence="3 4">
    <name type="scientific">Sphingobium chlorophenolicum L-1</name>
    <dbReference type="NCBI Taxonomy" id="690566"/>
    <lineage>
        <taxon>Bacteria</taxon>
        <taxon>Pseudomonadati</taxon>
        <taxon>Pseudomonadota</taxon>
        <taxon>Alphaproteobacteria</taxon>
        <taxon>Sphingomonadales</taxon>
        <taxon>Sphingomonadaceae</taxon>
        <taxon>Sphingobium</taxon>
    </lineage>
</organism>
<feature type="domain" description="Mannosylglycerate hydrolase MGH1-like glycoside hydrolase" evidence="2">
    <location>
        <begin position="325"/>
        <end position="630"/>
    </location>
</feature>
<dbReference type="KEGG" id="sch:Sphch_1392"/>
<evidence type="ECO:0000313" key="4">
    <source>
        <dbReference type="Proteomes" id="UP000007150"/>
    </source>
</evidence>
<accession>F6EXK5</accession>
<evidence type="ECO:0000259" key="2">
    <source>
        <dbReference type="Pfam" id="PF22422"/>
    </source>
</evidence>
<sequence length="744" mass="82126">MTASQLQPENPSPSVQNVNAGQALSQAQTQFFIPATASLHERRPRTLKHGDSFAVFDHSGDAIAGPGSPEGLYHRDTRHLSHLYLTINDTRPILLSSGLRDDNAMLTCDLTNPDFTGGDDRVSVEHDLIHLRRTRFLWEGAVHERITIRNFDTDIRTITVNIGFAADFADLFEIRGMTRLRRGAMREPVVGADRVLLGYDGRDARRRETLLRFDPVPRSLTESQARFEVTVPPGERRTIYLLICCQPSEQPTGELSKHFLKALRESMQALKLARSRGATVQSSNSLFNEVARRSVADITMLSTDTEYGPYPYAGIPWFSTVFGRDAIITALETLWLDPAISRGVLGYLAAHQATQFNAAADAEPGKILHEVRHGEMAELGEVPFRHYYGSIDSTPLFVMLAGAYLERTGDSAFIASILPHVRAALAWIDEHGDRDGDGFVEYGRLTDQGLVNQGWKDSHDSVFHADGSIARGPIALAEVQAYVYGAWRAAEAIFVTLGDPDRALHFRARADDLRERFDAAFFDAGIGTYVLALDGEKRPCRVRSSNAGHVLFTGLAREERADMVVHTLMAPASFSGWGVRTVASTEARYNPMSYHNGSIWPHDNALIAAGFSRYGYRAQAAQIFEGLFAAATYVDLMRLPELFCGFPRRRAQGPTFYPVACSPQAWSAAAPLSLIQSSLGLGFDVGGAEISLREPTLPRFIDQLTLYGLRVGEASVDIAFDRMGDKVVVKPLDRKGRARVVTIA</sequence>
<name>F6EXK5_SPHCR</name>
<gene>
    <name evidence="3" type="ORF">Sphch_1392</name>
</gene>
<proteinExistence type="predicted"/>
<evidence type="ECO:0000259" key="1">
    <source>
        <dbReference type="Pfam" id="PF14742"/>
    </source>
</evidence>